<feature type="region of interest" description="Disordered" evidence="2">
    <location>
        <begin position="1084"/>
        <end position="1106"/>
    </location>
</feature>
<dbReference type="eggNOG" id="KOG3602">
    <property type="taxonomic scope" value="Eukaryota"/>
</dbReference>
<gene>
    <name evidence="3" type="ORF">TRIADDRAFT_51888</name>
</gene>
<keyword evidence="1" id="KW-0677">Repeat</keyword>
<sequence>MGTIVGKDRQPQPPSKTLARSITVKSNASILSSDYYDPTEESNVSVSNLIVSSLSFNIHNAVTYEQALTNMWQNMPNKPRLSFEDAFKAEPTTVVEFWKLIRDTSYKSDVIGVSKMSRARRWKTIRLFVSSTFRDFHAEREVLVKKVFPELRIWCEARRFHLVDCDLRWGVPKDTTSEKTIRICMSELDRCYEDNIRPFFLNMISDRVGWIPPVEEISSSLAREYGWIKNASVTEMEIIHGAIRKYNPNALFMMRDPSYLHNMPDNVKQDFIEEDDEAIEKVKALKTCLRARFKPENIIRYQCEYSHIDPATGRSVMTGLYGDNSVFAKKVLEHFKHRISKQYPMNCKSMSLEEACDESHETFLVSRSSAVFGRDAILQLIQDYIFEQNDHTMLTVCGEAGAGKSAVIAKSAEITIGKLNQRYHLIGKKKWTTFYHFIGAVPGSTDIGNLIQRFLKRMEYKGEIPTDMDALIRLMANVLSSTSTKPVIIFIDAINQLDDNLHAQLMTWLPQEPSPNVKIIVSVITDTIYHKNLMLRAKKPKELNCDSLEMEARAEIVKQSLAKFNKQLDEEQMAKLLSKKGSSNPLWLSIACEELRIFGIFDKVTEKIDGLADDVVSLLEQILMSFEQDIGGSLLVATVCLLECSRYGLLETELLSILGGIGDELDSGTFETIGTINGNLTFDESRPLPAAMWAIIYRSLRPYLRPCGDSGEGRLDFYHRSVSKAVRKRYFSGEESHRKQQYIKWHKILAGYFETADNIDRKAEELPYHLEKLDDPNRLARCLLDWPVFMKLSKEENNSNLLKFWSMIGGYDVAAHWYEKALAKLEQEDGINGALAEKKESVTRFLCRAGQLSAAKGMIEEVIDIETSLLGKRNEELADLLQLSAEIHSEMIRLEGFIGNRLHKNHLTVIELARNSIKHRKSLTSREHLFQLGKTELLLALHCGGLARTELTETNDSRPKYKNEADIHCQNALRTFEKLADIGHVAECYMTSAVFICELGSDIQLETYKKAYNLCKQAYGDDHILMLRIQNNMGIMYEHKKEYQLAYQHYKRWYEICINVLGPKHPKTTMAYKVLLQPKFKNMTNEQNSQQQDQSQSTLILENLDD</sequence>
<dbReference type="STRING" id="10228.B3RL59"/>
<dbReference type="InterPro" id="IPR027417">
    <property type="entry name" value="P-loop_NTPase"/>
</dbReference>
<protein>
    <submittedName>
        <fullName evidence="3">Uncharacterized protein</fullName>
    </submittedName>
</protein>
<dbReference type="InParanoid" id="B3RL59"/>
<dbReference type="HOGENOM" id="CLU_007833_0_0_1"/>
<dbReference type="Gene3D" id="1.25.40.10">
    <property type="entry name" value="Tetratricopeptide repeat domain"/>
    <property type="match status" value="1"/>
</dbReference>
<dbReference type="SUPFAM" id="SSF52540">
    <property type="entry name" value="P-loop containing nucleoside triphosphate hydrolases"/>
    <property type="match status" value="1"/>
</dbReference>
<dbReference type="InterPro" id="IPR051191">
    <property type="entry name" value="DCAF12"/>
</dbReference>
<evidence type="ECO:0000256" key="2">
    <source>
        <dbReference type="SAM" id="MobiDB-lite"/>
    </source>
</evidence>
<dbReference type="AlphaFoldDB" id="B3RL59"/>
<dbReference type="OMA" id="PLPAAKW"/>
<dbReference type="EMBL" id="DS985241">
    <property type="protein sequence ID" value="EDV28707.1"/>
    <property type="molecule type" value="Genomic_DNA"/>
</dbReference>
<feature type="compositionally biased region" description="Low complexity" evidence="2">
    <location>
        <begin position="1087"/>
        <end position="1097"/>
    </location>
</feature>
<accession>B3RL59</accession>
<dbReference type="CTD" id="6749906"/>
<organism evidence="3 4">
    <name type="scientific">Trichoplax adhaerens</name>
    <name type="common">Trichoplax reptans</name>
    <dbReference type="NCBI Taxonomy" id="10228"/>
    <lineage>
        <taxon>Eukaryota</taxon>
        <taxon>Metazoa</taxon>
        <taxon>Placozoa</taxon>
        <taxon>Uniplacotomia</taxon>
        <taxon>Trichoplacea</taxon>
        <taxon>Trichoplacidae</taxon>
        <taxon>Trichoplax</taxon>
    </lineage>
</organism>
<dbReference type="GO" id="GO:0080008">
    <property type="term" value="C:Cul4-RING E3 ubiquitin ligase complex"/>
    <property type="evidence" value="ECO:0000318"/>
    <property type="project" value="GO_Central"/>
</dbReference>
<dbReference type="SUPFAM" id="SSF81901">
    <property type="entry name" value="HCP-like"/>
    <property type="match status" value="1"/>
</dbReference>
<dbReference type="RefSeq" id="XP_002107909.1">
    <property type="nucleotide sequence ID" value="XM_002107873.1"/>
</dbReference>
<keyword evidence="4" id="KW-1185">Reference proteome</keyword>
<reference evidence="3 4" key="1">
    <citation type="journal article" date="2008" name="Nature">
        <title>The Trichoplax genome and the nature of placozoans.</title>
        <authorList>
            <person name="Srivastava M."/>
            <person name="Begovic E."/>
            <person name="Chapman J."/>
            <person name="Putnam N.H."/>
            <person name="Hellsten U."/>
            <person name="Kawashima T."/>
            <person name="Kuo A."/>
            <person name="Mitros T."/>
            <person name="Salamov A."/>
            <person name="Carpenter M.L."/>
            <person name="Signorovitch A.Y."/>
            <person name="Moreno M.A."/>
            <person name="Kamm K."/>
            <person name="Grimwood J."/>
            <person name="Schmutz J."/>
            <person name="Shapiro H."/>
            <person name="Grigoriev I.V."/>
            <person name="Buss L.W."/>
            <person name="Schierwater B."/>
            <person name="Dellaporta S.L."/>
            <person name="Rokhsar D.S."/>
        </authorList>
    </citation>
    <scope>NUCLEOTIDE SEQUENCE [LARGE SCALE GENOMIC DNA]</scope>
    <source>
        <strain evidence="3 4">Grell-BS-1999</strain>
    </source>
</reference>
<dbReference type="GeneID" id="6749906"/>
<dbReference type="PANTHER" id="PTHR19860">
    <property type="entry name" value="DDB1- AND CUL4-ASSOCIATED FACTOR 12-RELATED"/>
    <property type="match status" value="1"/>
</dbReference>
<dbReference type="Gene3D" id="3.40.50.300">
    <property type="entry name" value="P-loop containing nucleotide triphosphate hydrolases"/>
    <property type="match status" value="1"/>
</dbReference>
<dbReference type="PhylomeDB" id="B3RL59"/>
<proteinExistence type="predicted"/>
<evidence type="ECO:0000256" key="1">
    <source>
        <dbReference type="ARBA" id="ARBA00022737"/>
    </source>
</evidence>
<dbReference type="OrthoDB" id="2325716at2759"/>
<evidence type="ECO:0000313" key="3">
    <source>
        <dbReference type="EMBL" id="EDV28707.1"/>
    </source>
</evidence>
<dbReference type="Proteomes" id="UP000009022">
    <property type="component" value="Unassembled WGS sequence"/>
</dbReference>
<dbReference type="KEGG" id="tad:TRIADDRAFT_51888"/>
<dbReference type="PANTHER" id="PTHR19860:SF14">
    <property type="entry name" value="DUF4062 DOMAIN-CONTAINING PROTEIN"/>
    <property type="match status" value="1"/>
</dbReference>
<name>B3RL59_TRIAD</name>
<dbReference type="InterPro" id="IPR011990">
    <property type="entry name" value="TPR-like_helical_dom_sf"/>
</dbReference>
<evidence type="ECO:0000313" key="4">
    <source>
        <dbReference type="Proteomes" id="UP000009022"/>
    </source>
</evidence>